<dbReference type="Pfam" id="PF14114">
    <property type="entry name" value="DUF4286"/>
    <property type="match status" value="1"/>
</dbReference>
<organism evidence="1 2">
    <name type="scientific">Solitalea canadensis (strain ATCC 29591 / DSM 3403 / JCM 21819 / LMG 8368 / NBRC 15130 / NCIMB 12057 / USAM 9D)</name>
    <name type="common">Flexibacter canadensis</name>
    <dbReference type="NCBI Taxonomy" id="929556"/>
    <lineage>
        <taxon>Bacteria</taxon>
        <taxon>Pseudomonadati</taxon>
        <taxon>Bacteroidota</taxon>
        <taxon>Sphingobacteriia</taxon>
        <taxon>Sphingobacteriales</taxon>
        <taxon>Sphingobacteriaceae</taxon>
        <taxon>Solitalea</taxon>
    </lineage>
</organism>
<dbReference type="InterPro" id="IPR025563">
    <property type="entry name" value="DUF4286"/>
</dbReference>
<dbReference type="AlphaFoldDB" id="H8KX26"/>
<sequence>MDMIQYNVTINIENDVLEEWMQWMRTEHIPSVMKTGIFLSYRIAELLAPIDPEQEGSTFSFQYFCHSIEDYNRYENEFAPALRAETTAKYGNKIVAFRSIMQIWEEGSAQ</sequence>
<evidence type="ECO:0000313" key="1">
    <source>
        <dbReference type="EMBL" id="AFD08355.1"/>
    </source>
</evidence>
<dbReference type="KEGG" id="scn:Solca_3348"/>
<dbReference type="STRING" id="929556.Solca_3348"/>
<dbReference type="eggNOG" id="ENOG5032RP1">
    <property type="taxonomic scope" value="Bacteria"/>
</dbReference>
<dbReference type="HOGENOM" id="CLU_146735_3_0_10"/>
<dbReference type="EMBL" id="CP003349">
    <property type="protein sequence ID" value="AFD08355.1"/>
    <property type="molecule type" value="Genomic_DNA"/>
</dbReference>
<name>H8KX26_SOLCM</name>
<reference evidence="1" key="1">
    <citation type="submission" date="2012-02" db="EMBL/GenBank/DDBJ databases">
        <title>The complete genome of Solitalea canadensis DSM 3403.</title>
        <authorList>
            <consortium name="US DOE Joint Genome Institute (JGI-PGF)"/>
            <person name="Lucas S."/>
            <person name="Copeland A."/>
            <person name="Lapidus A."/>
            <person name="Glavina del Rio T."/>
            <person name="Dalin E."/>
            <person name="Tice H."/>
            <person name="Bruce D."/>
            <person name="Goodwin L."/>
            <person name="Pitluck S."/>
            <person name="Peters L."/>
            <person name="Ovchinnikova G."/>
            <person name="Lu M."/>
            <person name="Kyrpides N."/>
            <person name="Mavromatis K."/>
            <person name="Ivanova N."/>
            <person name="Brettin T."/>
            <person name="Detter J.C."/>
            <person name="Han C."/>
            <person name="Larimer F."/>
            <person name="Land M."/>
            <person name="Hauser L."/>
            <person name="Markowitz V."/>
            <person name="Cheng J.-F."/>
            <person name="Hugenholtz P."/>
            <person name="Woyke T."/>
            <person name="Wu D."/>
            <person name="Spring S."/>
            <person name="Schroeder M."/>
            <person name="Kopitz M."/>
            <person name="Brambilla E."/>
            <person name="Klenk H.-P."/>
            <person name="Eisen J.A."/>
        </authorList>
    </citation>
    <scope>NUCLEOTIDE SEQUENCE</scope>
    <source>
        <strain evidence="1">DSM 3403</strain>
    </source>
</reference>
<gene>
    <name evidence="1" type="ordered locus">Solca_3348</name>
</gene>
<keyword evidence="2" id="KW-1185">Reference proteome</keyword>
<proteinExistence type="predicted"/>
<evidence type="ECO:0008006" key="3">
    <source>
        <dbReference type="Google" id="ProtNLM"/>
    </source>
</evidence>
<dbReference type="Proteomes" id="UP000007590">
    <property type="component" value="Chromosome"/>
</dbReference>
<protein>
    <recommendedName>
        <fullName evidence="3">DUF4286 domain-containing protein</fullName>
    </recommendedName>
</protein>
<accession>H8KX26</accession>
<evidence type="ECO:0000313" key="2">
    <source>
        <dbReference type="Proteomes" id="UP000007590"/>
    </source>
</evidence>